<feature type="transmembrane region" description="Helical" evidence="1">
    <location>
        <begin position="6"/>
        <end position="30"/>
    </location>
</feature>
<reference evidence="2 3" key="1">
    <citation type="submission" date="2018-08" db="EMBL/GenBank/DDBJ databases">
        <title>A genome reference for cultivated species of the human gut microbiota.</title>
        <authorList>
            <person name="Zou Y."/>
            <person name="Xue W."/>
            <person name="Luo G."/>
        </authorList>
    </citation>
    <scope>NUCLEOTIDE SEQUENCE [LARGE SCALE GENOMIC DNA]</scope>
    <source>
        <strain evidence="2 3">AF26-4BH</strain>
    </source>
</reference>
<proteinExistence type="predicted"/>
<dbReference type="RefSeq" id="WP_025491223.1">
    <property type="nucleotide sequence ID" value="NZ_JBKUNB010000006.1"/>
</dbReference>
<sequence length="93" mass="11139">MKKLRFIQSGYFILLTSFFVVFLFAVFNIFTIRHFNRRIEEIYKNSLNYSSNYWADQFYVANKELTSLINKNNSTDYNLICDSSDSDFIEEKS</sequence>
<protein>
    <submittedName>
        <fullName evidence="2">Uncharacterized protein</fullName>
    </submittedName>
</protein>
<dbReference type="Proteomes" id="UP000261166">
    <property type="component" value="Unassembled WGS sequence"/>
</dbReference>
<accession>A0A3E3IV18</accession>
<name>A0A3E3IV18_9FIRM</name>
<evidence type="ECO:0000313" key="3">
    <source>
        <dbReference type="Proteomes" id="UP000261166"/>
    </source>
</evidence>
<organism evidence="2 3">
    <name type="scientific">Eisenbergiella massiliensis</name>
    <dbReference type="NCBI Taxonomy" id="1720294"/>
    <lineage>
        <taxon>Bacteria</taxon>
        <taxon>Bacillati</taxon>
        <taxon>Bacillota</taxon>
        <taxon>Clostridia</taxon>
        <taxon>Lachnospirales</taxon>
        <taxon>Lachnospiraceae</taxon>
        <taxon>Eisenbergiella</taxon>
    </lineage>
</organism>
<evidence type="ECO:0000313" key="2">
    <source>
        <dbReference type="EMBL" id="RGE70863.1"/>
    </source>
</evidence>
<comment type="caution">
    <text evidence="2">The sequence shown here is derived from an EMBL/GenBank/DDBJ whole genome shotgun (WGS) entry which is preliminary data.</text>
</comment>
<dbReference type="EMBL" id="QVLU01000013">
    <property type="protein sequence ID" value="RGE70863.1"/>
    <property type="molecule type" value="Genomic_DNA"/>
</dbReference>
<keyword evidence="1" id="KW-0472">Membrane</keyword>
<keyword evidence="1" id="KW-0812">Transmembrane</keyword>
<keyword evidence="1" id="KW-1133">Transmembrane helix</keyword>
<dbReference type="AlphaFoldDB" id="A0A3E3IV18"/>
<gene>
    <name evidence="2" type="ORF">DWY69_15150</name>
</gene>
<evidence type="ECO:0000256" key="1">
    <source>
        <dbReference type="SAM" id="Phobius"/>
    </source>
</evidence>